<dbReference type="SUPFAM" id="SSF52029">
    <property type="entry name" value="GroEL apical domain-like"/>
    <property type="match status" value="1"/>
</dbReference>
<dbReference type="Gene3D" id="3.30.810.10">
    <property type="entry name" value="2-Layer Sandwich"/>
    <property type="match status" value="1"/>
</dbReference>
<dbReference type="Proteomes" id="UP000193411">
    <property type="component" value="Unassembled WGS sequence"/>
</dbReference>
<keyword evidence="10" id="KW-1185">Reference proteome</keyword>
<feature type="region of interest" description="Disordered" evidence="7">
    <location>
        <begin position="13"/>
        <end position="125"/>
    </location>
</feature>
<dbReference type="PANTHER" id="PTHR45748">
    <property type="entry name" value="1-PHOSPHATIDYLINOSITOL 3-PHOSPHATE 5-KINASE-RELATED"/>
    <property type="match status" value="1"/>
</dbReference>
<feature type="compositionally biased region" description="Gly residues" evidence="7">
    <location>
        <begin position="68"/>
        <end position="77"/>
    </location>
</feature>
<dbReference type="PANTHER" id="PTHR45748:SF7">
    <property type="entry name" value="1-PHOSPHATIDYLINOSITOL 3-PHOSPHATE 5-KINASE-RELATED"/>
    <property type="match status" value="1"/>
</dbReference>
<feature type="region of interest" description="Disordered" evidence="7">
    <location>
        <begin position="492"/>
        <end position="516"/>
    </location>
</feature>
<name>A0A1Y2HF96_9FUNG</name>
<evidence type="ECO:0000313" key="10">
    <source>
        <dbReference type="Proteomes" id="UP000193411"/>
    </source>
</evidence>
<dbReference type="Pfam" id="PF00118">
    <property type="entry name" value="Cpn60_TCP1"/>
    <property type="match status" value="1"/>
</dbReference>
<dbReference type="GO" id="GO:0000285">
    <property type="term" value="F:1-phosphatidylinositol-3-phosphate 5-kinase activity"/>
    <property type="evidence" value="ECO:0007669"/>
    <property type="project" value="UniProtKB-EC"/>
</dbReference>
<feature type="compositionally biased region" description="Acidic residues" evidence="7">
    <location>
        <begin position="36"/>
        <end position="47"/>
    </location>
</feature>
<feature type="region of interest" description="Disordered" evidence="7">
    <location>
        <begin position="564"/>
        <end position="607"/>
    </location>
</feature>
<evidence type="ECO:0000313" key="9">
    <source>
        <dbReference type="EMBL" id="ORZ33219.1"/>
    </source>
</evidence>
<feature type="compositionally biased region" description="Low complexity" evidence="7">
    <location>
        <begin position="114"/>
        <end position="125"/>
    </location>
</feature>
<proteinExistence type="predicted"/>
<evidence type="ECO:0000256" key="1">
    <source>
        <dbReference type="ARBA" id="ARBA00012009"/>
    </source>
</evidence>
<evidence type="ECO:0000256" key="5">
    <source>
        <dbReference type="ARBA" id="ARBA00022840"/>
    </source>
</evidence>
<dbReference type="CDD" id="cd17300">
    <property type="entry name" value="PIPKc_PIKfyve"/>
    <property type="match status" value="1"/>
</dbReference>
<reference evidence="9 10" key="1">
    <citation type="submission" date="2016-07" db="EMBL/GenBank/DDBJ databases">
        <title>Pervasive Adenine N6-methylation of Active Genes in Fungi.</title>
        <authorList>
            <consortium name="DOE Joint Genome Institute"/>
            <person name="Mondo S.J."/>
            <person name="Dannebaum R.O."/>
            <person name="Kuo R.C."/>
            <person name="Labutti K."/>
            <person name="Haridas S."/>
            <person name="Kuo A."/>
            <person name="Salamov A."/>
            <person name="Ahrendt S.R."/>
            <person name="Lipzen A."/>
            <person name="Sullivan W."/>
            <person name="Andreopoulos W.B."/>
            <person name="Clum A."/>
            <person name="Lindquist E."/>
            <person name="Daum C."/>
            <person name="Ramamoorthy G.K."/>
            <person name="Gryganskyi A."/>
            <person name="Culley D."/>
            <person name="Magnuson J.K."/>
            <person name="James T.Y."/>
            <person name="O'Malley M.A."/>
            <person name="Stajich J.E."/>
            <person name="Spatafora J.W."/>
            <person name="Visel A."/>
            <person name="Grigoriev I.V."/>
        </authorList>
    </citation>
    <scope>NUCLEOTIDE SEQUENCE [LARGE SCALE GENOMIC DNA]</scope>
    <source>
        <strain evidence="9 10">PL171</strain>
    </source>
</reference>
<organism evidence="9 10">
    <name type="scientific">Catenaria anguillulae PL171</name>
    <dbReference type="NCBI Taxonomy" id="765915"/>
    <lineage>
        <taxon>Eukaryota</taxon>
        <taxon>Fungi</taxon>
        <taxon>Fungi incertae sedis</taxon>
        <taxon>Blastocladiomycota</taxon>
        <taxon>Blastocladiomycetes</taxon>
        <taxon>Blastocladiales</taxon>
        <taxon>Catenariaceae</taxon>
        <taxon>Catenaria</taxon>
    </lineage>
</organism>
<keyword evidence="2 6" id="KW-0808">Transferase</keyword>
<dbReference type="InterPro" id="IPR027409">
    <property type="entry name" value="GroEL-like_apical_dom_sf"/>
</dbReference>
<dbReference type="FunFam" id="3.50.7.10:FF:000007">
    <property type="entry name" value="1-phosphatidylinositol 3-phosphate 5-kinase isoform X1"/>
    <property type="match status" value="1"/>
</dbReference>
<dbReference type="InterPro" id="IPR002423">
    <property type="entry name" value="Cpn60/GroEL/TCP-1"/>
</dbReference>
<dbReference type="SUPFAM" id="SSF56104">
    <property type="entry name" value="SAICAR synthase-like"/>
    <property type="match status" value="2"/>
</dbReference>
<evidence type="ECO:0000259" key="8">
    <source>
        <dbReference type="PROSITE" id="PS51455"/>
    </source>
</evidence>
<feature type="compositionally biased region" description="Low complexity" evidence="7">
    <location>
        <begin position="572"/>
        <end position="607"/>
    </location>
</feature>
<evidence type="ECO:0000256" key="7">
    <source>
        <dbReference type="SAM" id="MobiDB-lite"/>
    </source>
</evidence>
<dbReference type="GO" id="GO:0010008">
    <property type="term" value="C:endosome membrane"/>
    <property type="evidence" value="ECO:0007669"/>
    <property type="project" value="TreeGrafter"/>
</dbReference>
<accession>A0A1Y2HF96</accession>
<dbReference type="EMBL" id="MCFL01000037">
    <property type="protein sequence ID" value="ORZ33219.1"/>
    <property type="molecule type" value="Genomic_DNA"/>
</dbReference>
<comment type="caution">
    <text evidence="9">The sequence shown here is derived from an EMBL/GenBank/DDBJ whole genome shotgun (WGS) entry which is preliminary data.</text>
</comment>
<dbReference type="Pfam" id="PF01504">
    <property type="entry name" value="PIP5K"/>
    <property type="match status" value="1"/>
</dbReference>
<sequence length="1623" mass="173709">MGMGLIMGLLGGPAGGSGTGGAGAATGHGDPMGPAADEDEEEEEEEQYNTLTPQFLLQPAPPARHGGHGYSVGGGTSGTVSAGGSRPGTPTKEPGVDDGGSVAPGGGGAGGANGPQSQPPQSAAAALAAAAVAQARKRTFIHRRRSLPSRVAAAQRTSVVAPDFWLEPVESSGTTRPLLDPVAADHMRKLVRQLVSRAKLQSAWEGVMYDLAVDVCGKVVAHGTMSNAAAVLGDMDVRHLIKFKKIPGGRPSDTQFLSGAVAKKTLAHRKMASVIQSPRIVILGFPLEYHRVQDQLMSLDPVRAQERDHLKILCDRVLTLDPQVVLVERTVARLALDYLHEHGVAVAYNIKRSVLENIARFTGADVIQSIDKLAAQNRAGVGTCGTFAARMYAHGAAGGLPPKEVVPLMVFDACPPELGGCVVLRGEERDVLRKVKEVLRFVLFAFAALRRESVMLQTLGSSLASLSAVASAPGGGVSGGTAPLARVGSTLGPQLEELSPSPYKDQQAVKISDEKDPPVYDDDLLNKLLAPYRAILSTSPGIIFPAPYLIERYRREVVHRKSKTHDLSRLVGASPAPGSASFNSGSSASGSGSSSSNTNSNSGGSVAAAAPSPMLGMSASGIERVSRDALNYILESQQVISPLAHQSIIFLSCTITDMVKCVVPHLQFIEYYGADDVTLAGYIEHVVETAASLCHQCHLPFTRHRRVYYHGNRSVTVTVHEDPSVMSDRQALPRHPNKSRRLSIQRQRPTPVACLAMRSQWVMRTFELQACRPRQLHRPTQLPAAAAAGPPFRSRRPRIRLQSTWNSHFTRNQQGQRLASMPPSPTTGTFTCCLGMRSTLTCSRFDSSRSVSQACAWQGRVSRFRSTCISFRSVGPRVAVGPQLLRQLQHPLLPQSRQCHSSAAAFTSAGPLSTSLAATPSTTTATTTTAANSTNASTLITNHAIAVDETEFRDLMLAALQEKQELLDMCTEVFERTPVHDVLCFNTVIQVLLTRSATWVEHLAKLKQHMAAVTSQVTADSKAAAAAAAAANSASGPNGSGAGGANGSGSNVGSAPGGVAGFIAGSGGADAGGSSLAGGTGWILRALQEMSTEVKRTAMAKLDLPTPSTSPINKPLHVAMEAAIDAEEYLGSPATSKPTPIMMPSLDRVLDDDVAARPPSIRAGSGNEKADGKKTSGIVQSLASSLSPLTAILSPTEHFVQGNPVILREDEPTSIVAFAHKTPTYCRQLEALQRKDSLSETPTADIGVSPFREIQVQEPDGDVDEEQIAETWLEHDPGSSGHIDVEQTEGPLRLGCRTYFAAEFHQLRQNCQVDPYFVHSMSRCHVWDASGGKSGSTFLKTRDDRFVIKQVSKMELELFSRFAPSYFAYMNKTIFSQIPTILAKIFGVYRVATKNTVTGKSMKLDFMVMENLWYNKNITKMFDLKGSTRNRHISTSAQQAVARTPASIAGSLAGTLAAVPMAASSPALSIVSVLPPTNNPTSNGPSPADRIQVLLDGNFIEQTHTAPLFVREYSRKVLATSIYNDTLFLSRLNIMDYSLVVGIDETNQELVVGIIDFIRTYTWDKKLETWVKETGLLGGGEPTIVSPKQYKTRFRDAMDRYFLMVPDKFCTAKSGALGHTLLL</sequence>
<keyword evidence="4 6" id="KW-0418">Kinase</keyword>
<feature type="compositionally biased region" description="Gly residues" evidence="7">
    <location>
        <begin position="13"/>
        <end position="26"/>
    </location>
</feature>
<keyword evidence="5 6" id="KW-0067">ATP-binding</keyword>
<dbReference type="STRING" id="765915.A0A1Y2HF96"/>
<dbReference type="EC" id="2.7.1.150" evidence="1"/>
<dbReference type="PROSITE" id="PS51455">
    <property type="entry name" value="PIPK"/>
    <property type="match status" value="1"/>
</dbReference>
<feature type="domain" description="PIPK" evidence="8">
    <location>
        <begin position="1230"/>
        <end position="1602"/>
    </location>
</feature>
<dbReference type="GO" id="GO:0000329">
    <property type="term" value="C:fungal-type vacuole membrane"/>
    <property type="evidence" value="ECO:0007669"/>
    <property type="project" value="TreeGrafter"/>
</dbReference>
<dbReference type="InterPro" id="IPR027484">
    <property type="entry name" value="PInositol-4-P-5-kinase_N"/>
</dbReference>
<dbReference type="GO" id="GO:0046854">
    <property type="term" value="P:phosphatidylinositol phosphate biosynthetic process"/>
    <property type="evidence" value="ECO:0007669"/>
    <property type="project" value="TreeGrafter"/>
</dbReference>
<evidence type="ECO:0000256" key="6">
    <source>
        <dbReference type="PROSITE-ProRule" id="PRU00781"/>
    </source>
</evidence>
<dbReference type="FunFam" id="3.30.810.10:FF:000001">
    <property type="entry name" value="1-phosphatidylinositol 3-phosphate 5-kinase FAB1"/>
    <property type="match status" value="1"/>
</dbReference>
<dbReference type="OrthoDB" id="158357at2759"/>
<evidence type="ECO:0000256" key="3">
    <source>
        <dbReference type="ARBA" id="ARBA00022741"/>
    </source>
</evidence>
<keyword evidence="3 6" id="KW-0547">Nucleotide-binding</keyword>
<dbReference type="InterPro" id="IPR027483">
    <property type="entry name" value="PInositol-4-P-4/5-kinase_C_sf"/>
</dbReference>
<dbReference type="InterPro" id="IPR002498">
    <property type="entry name" value="PInositol-4-P-4/5-kinase_core"/>
</dbReference>
<dbReference type="Gene3D" id="3.50.7.10">
    <property type="entry name" value="GroEL"/>
    <property type="match status" value="1"/>
</dbReference>
<protein>
    <recommendedName>
        <fullName evidence="1">1-phosphatidylinositol-3-phosphate 5-kinase</fullName>
        <ecNumber evidence="1">2.7.1.150</ecNumber>
    </recommendedName>
</protein>
<gene>
    <name evidence="9" type="ORF">BCR44DRAFT_1438552</name>
</gene>
<evidence type="ECO:0000256" key="2">
    <source>
        <dbReference type="ARBA" id="ARBA00022679"/>
    </source>
</evidence>
<evidence type="ECO:0000256" key="4">
    <source>
        <dbReference type="ARBA" id="ARBA00022777"/>
    </source>
</evidence>
<dbReference type="GO" id="GO:0005524">
    <property type="term" value="F:ATP binding"/>
    <property type="evidence" value="ECO:0007669"/>
    <property type="project" value="UniProtKB-UniRule"/>
</dbReference>
<dbReference type="InterPro" id="IPR044769">
    <property type="entry name" value="PIKfyve_PIPKc"/>
</dbReference>
<dbReference type="SMART" id="SM00330">
    <property type="entry name" value="PIPKc"/>
    <property type="match status" value="1"/>
</dbReference>
<feature type="compositionally biased region" description="Gly residues" evidence="7">
    <location>
        <begin position="102"/>
        <end position="113"/>
    </location>
</feature>
<dbReference type="Gene3D" id="3.30.800.10">
    <property type="entry name" value="Phosphatidylinositol Phosphate Kinase II Beta"/>
    <property type="match status" value="1"/>
</dbReference>